<accession>A0ABZ1ICD7</accession>
<reference evidence="2 3" key="1">
    <citation type="journal article" date="2015" name="Int. J. Syst. Evol. Microbiol.">
        <title>Amycolatopsis rhabdoformis sp. nov., an actinomycete isolated from a tropical forest soil.</title>
        <authorList>
            <person name="Souza W.R."/>
            <person name="Silva R.E."/>
            <person name="Goodfellow M."/>
            <person name="Busarakam K."/>
            <person name="Figueiro F.S."/>
            <person name="Ferreira D."/>
            <person name="Rodrigues-Filho E."/>
            <person name="Moraes L.A.B."/>
            <person name="Zucchi T.D."/>
        </authorList>
    </citation>
    <scope>NUCLEOTIDE SEQUENCE [LARGE SCALE GENOMIC DNA]</scope>
    <source>
        <strain evidence="2 3">NCIMB 14900</strain>
    </source>
</reference>
<protein>
    <submittedName>
        <fullName evidence="2">DUF5313 family protein</fullName>
    </submittedName>
</protein>
<feature type="transmembrane region" description="Helical" evidence="1">
    <location>
        <begin position="40"/>
        <end position="57"/>
    </location>
</feature>
<organism evidence="2 3">
    <name type="scientific">Amycolatopsis rhabdoformis</name>
    <dbReference type="NCBI Taxonomy" id="1448059"/>
    <lineage>
        <taxon>Bacteria</taxon>
        <taxon>Bacillati</taxon>
        <taxon>Actinomycetota</taxon>
        <taxon>Actinomycetes</taxon>
        <taxon>Pseudonocardiales</taxon>
        <taxon>Pseudonocardiaceae</taxon>
        <taxon>Amycolatopsis</taxon>
    </lineage>
</organism>
<evidence type="ECO:0000313" key="3">
    <source>
        <dbReference type="Proteomes" id="UP001330812"/>
    </source>
</evidence>
<keyword evidence="1" id="KW-0812">Transmembrane</keyword>
<dbReference type="Pfam" id="PF17240">
    <property type="entry name" value="DUF5313"/>
    <property type="match status" value="1"/>
</dbReference>
<keyword evidence="1" id="KW-1133">Transmembrane helix</keyword>
<sequence>MDRPGVFRWFWYAVGGRLPDRYRDWILHDTTSKHWKARHVLRSSVGLIPLCLVWLLLPGPLPLRLAIVLMAALVAYFYSSVYMEESIEHRLTRNGFPPGTGKRLRREAAEEADAEAKARYIAIYRQNTDEGTTPGGSAAGRD</sequence>
<gene>
    <name evidence="2" type="ORF">VSH64_04120</name>
</gene>
<dbReference type="RefSeq" id="WP_326834104.1">
    <property type="nucleotide sequence ID" value="NZ_CP142149.1"/>
</dbReference>
<dbReference type="InterPro" id="IPR035197">
    <property type="entry name" value="DUF5313"/>
</dbReference>
<dbReference type="Proteomes" id="UP001330812">
    <property type="component" value="Chromosome"/>
</dbReference>
<keyword evidence="3" id="KW-1185">Reference proteome</keyword>
<feature type="transmembrane region" description="Helical" evidence="1">
    <location>
        <begin position="63"/>
        <end position="83"/>
    </location>
</feature>
<name>A0ABZ1ICD7_9PSEU</name>
<evidence type="ECO:0000313" key="2">
    <source>
        <dbReference type="EMBL" id="WSE31298.1"/>
    </source>
</evidence>
<keyword evidence="1" id="KW-0472">Membrane</keyword>
<dbReference type="EMBL" id="CP142149">
    <property type="protein sequence ID" value="WSE31298.1"/>
    <property type="molecule type" value="Genomic_DNA"/>
</dbReference>
<proteinExistence type="predicted"/>
<evidence type="ECO:0000256" key="1">
    <source>
        <dbReference type="SAM" id="Phobius"/>
    </source>
</evidence>